<feature type="compositionally biased region" description="Basic and acidic residues" evidence="1">
    <location>
        <begin position="84"/>
        <end position="93"/>
    </location>
</feature>
<feature type="region of interest" description="Disordered" evidence="1">
    <location>
        <begin position="1"/>
        <end position="272"/>
    </location>
</feature>
<feature type="compositionally biased region" description="Low complexity" evidence="1">
    <location>
        <begin position="205"/>
        <end position="220"/>
    </location>
</feature>
<dbReference type="EMBL" id="CAMXCT030003001">
    <property type="protein sequence ID" value="CAL4789154.1"/>
    <property type="molecule type" value="Genomic_DNA"/>
</dbReference>
<evidence type="ECO:0000313" key="2">
    <source>
        <dbReference type="EMBL" id="CAI4001842.1"/>
    </source>
</evidence>
<feature type="compositionally biased region" description="Basic and acidic residues" evidence="1">
    <location>
        <begin position="1"/>
        <end position="35"/>
    </location>
</feature>
<keyword evidence="4" id="KW-1185">Reference proteome</keyword>
<comment type="caution">
    <text evidence="2">The sequence shown here is derived from an EMBL/GenBank/DDBJ whole genome shotgun (WGS) entry which is preliminary data.</text>
</comment>
<organism evidence="2">
    <name type="scientific">Cladocopium goreaui</name>
    <dbReference type="NCBI Taxonomy" id="2562237"/>
    <lineage>
        <taxon>Eukaryota</taxon>
        <taxon>Sar</taxon>
        <taxon>Alveolata</taxon>
        <taxon>Dinophyceae</taxon>
        <taxon>Suessiales</taxon>
        <taxon>Symbiodiniaceae</taxon>
        <taxon>Cladocopium</taxon>
    </lineage>
</organism>
<evidence type="ECO:0000313" key="3">
    <source>
        <dbReference type="EMBL" id="CAL1155217.1"/>
    </source>
</evidence>
<evidence type="ECO:0000256" key="1">
    <source>
        <dbReference type="SAM" id="MobiDB-lite"/>
    </source>
</evidence>
<feature type="compositionally biased region" description="Basic residues" evidence="1">
    <location>
        <begin position="230"/>
        <end position="240"/>
    </location>
</feature>
<gene>
    <name evidence="2" type="ORF">C1SCF055_LOCUS27846</name>
</gene>
<feature type="compositionally biased region" description="Basic residues" evidence="1">
    <location>
        <begin position="112"/>
        <end position="124"/>
    </location>
</feature>
<dbReference type="EMBL" id="CAMXCT020003001">
    <property type="protein sequence ID" value="CAL1155217.1"/>
    <property type="molecule type" value="Genomic_DNA"/>
</dbReference>
<proteinExistence type="predicted"/>
<dbReference type="Proteomes" id="UP001152797">
    <property type="component" value="Unassembled WGS sequence"/>
</dbReference>
<evidence type="ECO:0000313" key="4">
    <source>
        <dbReference type="Proteomes" id="UP001152797"/>
    </source>
</evidence>
<sequence>VPPVLTRRDQLKLKEEKERARKEKSVAKENAKEPEQVSATAPKARAKRKPRAKKLSKLDENAAEGDESVKPIAEPEAVEPALGDTHDVPEKTRKGGAKAKAKAKAKSEQKKEPKKKAKAKAKSRGHQDENAESGNEQDEENMKTPKKMLFQSDDEDGDEKCKAGDCKEDRIADAKTGEVKKLSEIYNADAPKQWEKSKPQKRLKSASAASTLPASSSAASCPDQDDSHGPKKPAAKRASRKKDAELSPFAKNESKRRKKSASKDETRIMQGGPEACPQVQGICIQHMKAVQGLTYDEMKDYLADSIEKDFFNFKLDPYKTRSACGLQTHLVRKDKKTEIAYFGRSGTAPGWNESMVLSYAGWLESLTTDDRERIVQNWTVGHQLTMPSLRGNRWAVKLGLLEDDSSELAMF</sequence>
<feature type="compositionally biased region" description="Basic and acidic residues" evidence="1">
    <location>
        <begin position="159"/>
        <end position="183"/>
    </location>
</feature>
<feature type="non-terminal residue" evidence="2">
    <location>
        <position position="411"/>
    </location>
</feature>
<dbReference type="EMBL" id="CAMXCT010003001">
    <property type="protein sequence ID" value="CAI4001842.1"/>
    <property type="molecule type" value="Genomic_DNA"/>
</dbReference>
<name>A0A9P1G974_9DINO</name>
<dbReference type="AlphaFoldDB" id="A0A9P1G974"/>
<protein>
    <submittedName>
        <fullName evidence="2">Uncharacterized protein</fullName>
    </submittedName>
</protein>
<feature type="compositionally biased region" description="Basic residues" evidence="1">
    <location>
        <begin position="94"/>
        <end position="104"/>
    </location>
</feature>
<reference evidence="2" key="1">
    <citation type="submission" date="2022-10" db="EMBL/GenBank/DDBJ databases">
        <authorList>
            <person name="Chen Y."/>
            <person name="Dougan E. K."/>
            <person name="Chan C."/>
            <person name="Rhodes N."/>
            <person name="Thang M."/>
        </authorList>
    </citation>
    <scope>NUCLEOTIDE SEQUENCE</scope>
</reference>
<feature type="compositionally biased region" description="Basic residues" evidence="1">
    <location>
        <begin position="44"/>
        <end position="55"/>
    </location>
</feature>
<accession>A0A9P1G974</accession>
<reference evidence="3" key="2">
    <citation type="submission" date="2024-04" db="EMBL/GenBank/DDBJ databases">
        <authorList>
            <person name="Chen Y."/>
            <person name="Shah S."/>
            <person name="Dougan E. K."/>
            <person name="Thang M."/>
            <person name="Chan C."/>
        </authorList>
    </citation>
    <scope>NUCLEOTIDE SEQUENCE [LARGE SCALE GENOMIC DNA]</scope>
</reference>